<accession>A0A9P9AJC9</accession>
<evidence type="ECO:0000313" key="2">
    <source>
        <dbReference type="Proteomes" id="UP000777438"/>
    </source>
</evidence>
<dbReference type="Proteomes" id="UP000777438">
    <property type="component" value="Unassembled WGS sequence"/>
</dbReference>
<comment type="caution">
    <text evidence="1">The sequence shown here is derived from an EMBL/GenBank/DDBJ whole genome shotgun (WGS) entry which is preliminary data.</text>
</comment>
<proteinExistence type="predicted"/>
<dbReference type="EMBL" id="JAGPYM010000043">
    <property type="protein sequence ID" value="KAH6873888.1"/>
    <property type="molecule type" value="Genomic_DNA"/>
</dbReference>
<keyword evidence="2" id="KW-1185">Reference proteome</keyword>
<dbReference type="OrthoDB" id="5600002at2759"/>
<evidence type="ECO:0000313" key="1">
    <source>
        <dbReference type="EMBL" id="KAH6873888.1"/>
    </source>
</evidence>
<protein>
    <submittedName>
        <fullName evidence="1">Uncharacterized protein</fullName>
    </submittedName>
</protein>
<sequence length="123" mass="13275">MTQHSVGNSGGLVDFSGLELANPMQTGDVLNDFDFDSYLPFDFNGTFSTMAGGDQVANLTQDPVGNVDKSIDSGMELANPLQTGNVLDSFDFDSFLREEEENQPFDFNGTFLTTTGVDQAGQE</sequence>
<name>A0A9P9AJC9_9HYPO</name>
<dbReference type="AlphaFoldDB" id="A0A9P9AJC9"/>
<gene>
    <name evidence="1" type="ORF">B0T10DRAFT_499458</name>
</gene>
<organism evidence="1 2">
    <name type="scientific">Thelonectria olida</name>
    <dbReference type="NCBI Taxonomy" id="1576542"/>
    <lineage>
        <taxon>Eukaryota</taxon>
        <taxon>Fungi</taxon>
        <taxon>Dikarya</taxon>
        <taxon>Ascomycota</taxon>
        <taxon>Pezizomycotina</taxon>
        <taxon>Sordariomycetes</taxon>
        <taxon>Hypocreomycetidae</taxon>
        <taxon>Hypocreales</taxon>
        <taxon>Nectriaceae</taxon>
        <taxon>Thelonectria</taxon>
    </lineage>
</organism>
<reference evidence="1 2" key="1">
    <citation type="journal article" date="2021" name="Nat. Commun.">
        <title>Genetic determinants of endophytism in the Arabidopsis root mycobiome.</title>
        <authorList>
            <person name="Mesny F."/>
            <person name="Miyauchi S."/>
            <person name="Thiergart T."/>
            <person name="Pickel B."/>
            <person name="Atanasova L."/>
            <person name="Karlsson M."/>
            <person name="Huettel B."/>
            <person name="Barry K.W."/>
            <person name="Haridas S."/>
            <person name="Chen C."/>
            <person name="Bauer D."/>
            <person name="Andreopoulos W."/>
            <person name="Pangilinan J."/>
            <person name="LaButti K."/>
            <person name="Riley R."/>
            <person name="Lipzen A."/>
            <person name="Clum A."/>
            <person name="Drula E."/>
            <person name="Henrissat B."/>
            <person name="Kohler A."/>
            <person name="Grigoriev I.V."/>
            <person name="Martin F.M."/>
            <person name="Hacquard S."/>
        </authorList>
    </citation>
    <scope>NUCLEOTIDE SEQUENCE [LARGE SCALE GENOMIC DNA]</scope>
    <source>
        <strain evidence="1 2">MPI-CAGE-CH-0241</strain>
    </source>
</reference>